<dbReference type="Pfam" id="PF22810">
    <property type="entry name" value="LPMO_AA14"/>
    <property type="match status" value="1"/>
</dbReference>
<dbReference type="GeneID" id="39591880"/>
<dbReference type="AlphaFoldDB" id="A0A427XU43"/>
<dbReference type="STRING" id="105984.A0A427XU43"/>
<comment type="subcellular location">
    <subcellularLocation>
        <location evidence="2">Secreted</location>
    </subcellularLocation>
</comment>
<keyword evidence="5 13" id="KW-0732">Signal</keyword>
<dbReference type="GO" id="GO:0046872">
    <property type="term" value="F:metal ion binding"/>
    <property type="evidence" value="ECO:0007669"/>
    <property type="project" value="UniProtKB-KW"/>
</dbReference>
<dbReference type="EMBL" id="RSCE01000005">
    <property type="protein sequence ID" value="RSH82370.1"/>
    <property type="molecule type" value="Genomic_DNA"/>
</dbReference>
<organism evidence="14 15">
    <name type="scientific">Apiotrichum porosum</name>
    <dbReference type="NCBI Taxonomy" id="105984"/>
    <lineage>
        <taxon>Eukaryota</taxon>
        <taxon>Fungi</taxon>
        <taxon>Dikarya</taxon>
        <taxon>Basidiomycota</taxon>
        <taxon>Agaricomycotina</taxon>
        <taxon>Tremellomycetes</taxon>
        <taxon>Trichosporonales</taxon>
        <taxon>Trichosporonaceae</taxon>
        <taxon>Apiotrichum</taxon>
    </lineage>
</organism>
<protein>
    <submittedName>
        <fullName evidence="14">Uncharacterized protein</fullName>
    </submittedName>
</protein>
<evidence type="ECO:0000256" key="11">
    <source>
        <dbReference type="ARBA" id="ARBA00046340"/>
    </source>
</evidence>
<feature type="region of interest" description="Disordered" evidence="12">
    <location>
        <begin position="358"/>
        <end position="426"/>
    </location>
</feature>
<feature type="compositionally biased region" description="Low complexity" evidence="12">
    <location>
        <begin position="363"/>
        <end position="374"/>
    </location>
</feature>
<comment type="cofactor">
    <cofactor evidence="1">
        <name>Cu(2+)</name>
        <dbReference type="ChEBI" id="CHEBI:29036"/>
    </cofactor>
</comment>
<keyword evidence="8" id="KW-0503">Monooxygenase</keyword>
<evidence type="ECO:0000256" key="12">
    <source>
        <dbReference type="SAM" id="MobiDB-lite"/>
    </source>
</evidence>
<reference evidence="14 15" key="1">
    <citation type="submission" date="2018-11" db="EMBL/GenBank/DDBJ databases">
        <title>Genome sequence of Apiotrichum porosum DSM 27194.</title>
        <authorList>
            <person name="Aliyu H."/>
            <person name="Gorte O."/>
            <person name="Ochsenreither K."/>
        </authorList>
    </citation>
    <scope>NUCLEOTIDE SEQUENCE [LARGE SCALE GENOMIC DNA]</scope>
    <source>
        <strain evidence="14 15">DSM 27194</strain>
    </source>
</reference>
<dbReference type="GO" id="GO:0004497">
    <property type="term" value="F:monooxygenase activity"/>
    <property type="evidence" value="ECO:0007669"/>
    <property type="project" value="UniProtKB-KW"/>
</dbReference>
<feature type="chain" id="PRO_5019357080" evidence="13">
    <location>
        <begin position="17"/>
        <end position="426"/>
    </location>
</feature>
<dbReference type="RefSeq" id="XP_028476602.1">
    <property type="nucleotide sequence ID" value="XM_028622709.1"/>
</dbReference>
<dbReference type="OrthoDB" id="2019572at2759"/>
<accession>A0A427XU43</accession>
<evidence type="ECO:0000313" key="15">
    <source>
        <dbReference type="Proteomes" id="UP000279236"/>
    </source>
</evidence>
<comment type="caution">
    <text evidence="14">The sequence shown here is derived from an EMBL/GenBank/DDBJ whole genome shotgun (WGS) entry which is preliminary data.</text>
</comment>
<keyword evidence="9" id="KW-1015">Disulfide bond</keyword>
<feature type="signal peptide" evidence="13">
    <location>
        <begin position="1"/>
        <end position="16"/>
    </location>
</feature>
<dbReference type="InterPro" id="IPR054497">
    <property type="entry name" value="LPMO_AA14"/>
</dbReference>
<name>A0A427XU43_9TREE</name>
<feature type="compositionally biased region" description="Basic residues" evidence="12">
    <location>
        <begin position="412"/>
        <end position="426"/>
    </location>
</feature>
<sequence>MIQLLVLAALAAPAAAHQTLWHPAMYGWAKDMSLPEADFTFDQWWFKGELNDPPAANETMSLPSGGTFHAQIASNVQFTHFPDHGYDYDDAKDSSALKAQDGNIMSGLKKDGSVHSADPYGTPIGETKDLKGCAIAIAYESDVTKIKPEDFTVITTNHSCAWYRDTDFQIPSGLPACPEGGCHCMWGWIHSAIAGSSQMFTIGYRCNITNPDLTAPSIPAPEIARKCPFDKNNCTVGSKQMHYWLQKERNNNFQESHDPPFYNEDYGFMNGAQTDLWEAHKAFGPVNESDWAPGTLATSTMNIAITPASSGPYATVNGSSTGGGTGASTPTPTPTPAIASTAATGNLTTAVVSTPGYEAAAQPTTDSTNDNTTPVATAIGSTAGNDTVAESTLAEDASVTTPASTPTIASSGKKKCSKRRRRSRTH</sequence>
<evidence type="ECO:0000256" key="6">
    <source>
        <dbReference type="ARBA" id="ARBA00023002"/>
    </source>
</evidence>
<evidence type="ECO:0000313" key="14">
    <source>
        <dbReference type="EMBL" id="RSH82370.1"/>
    </source>
</evidence>
<evidence type="ECO:0000256" key="8">
    <source>
        <dbReference type="ARBA" id="ARBA00023033"/>
    </source>
</evidence>
<dbReference type="GO" id="GO:0005576">
    <property type="term" value="C:extracellular region"/>
    <property type="evidence" value="ECO:0007669"/>
    <property type="project" value="UniProtKB-SubCell"/>
</dbReference>
<evidence type="ECO:0000256" key="3">
    <source>
        <dbReference type="ARBA" id="ARBA00022525"/>
    </source>
</evidence>
<feature type="compositionally biased region" description="Low complexity" evidence="12">
    <location>
        <begin position="397"/>
        <end position="411"/>
    </location>
</feature>
<feature type="compositionally biased region" description="Polar residues" evidence="12">
    <location>
        <begin position="379"/>
        <end position="390"/>
    </location>
</feature>
<proteinExistence type="inferred from homology"/>
<dbReference type="Proteomes" id="UP000279236">
    <property type="component" value="Unassembled WGS sequence"/>
</dbReference>
<comment type="similarity">
    <text evidence="11">Belongs to the polysaccharide monooxygenase AA14 family.</text>
</comment>
<keyword evidence="6" id="KW-0560">Oxidoreductase</keyword>
<evidence type="ECO:0000256" key="7">
    <source>
        <dbReference type="ARBA" id="ARBA00023008"/>
    </source>
</evidence>
<keyword evidence="3" id="KW-0964">Secreted</keyword>
<evidence type="ECO:0000256" key="4">
    <source>
        <dbReference type="ARBA" id="ARBA00022723"/>
    </source>
</evidence>
<gene>
    <name evidence="14" type="ORF">EHS24_007337</name>
</gene>
<evidence type="ECO:0000256" key="13">
    <source>
        <dbReference type="SAM" id="SignalP"/>
    </source>
</evidence>
<keyword evidence="10" id="KW-0325">Glycoprotein</keyword>
<keyword evidence="15" id="KW-1185">Reference proteome</keyword>
<evidence type="ECO:0000256" key="10">
    <source>
        <dbReference type="ARBA" id="ARBA00023180"/>
    </source>
</evidence>
<evidence type="ECO:0000256" key="2">
    <source>
        <dbReference type="ARBA" id="ARBA00004613"/>
    </source>
</evidence>
<evidence type="ECO:0000256" key="5">
    <source>
        <dbReference type="ARBA" id="ARBA00022729"/>
    </source>
</evidence>
<evidence type="ECO:0000256" key="9">
    <source>
        <dbReference type="ARBA" id="ARBA00023157"/>
    </source>
</evidence>
<evidence type="ECO:0000256" key="1">
    <source>
        <dbReference type="ARBA" id="ARBA00001973"/>
    </source>
</evidence>
<keyword evidence="7" id="KW-0186">Copper</keyword>
<keyword evidence="4" id="KW-0479">Metal-binding</keyword>